<evidence type="ECO:0000313" key="1">
    <source>
        <dbReference type="EMBL" id="MBX46861.1"/>
    </source>
</evidence>
<protein>
    <submittedName>
        <fullName evidence="1">Uncharacterized protein</fullName>
    </submittedName>
</protein>
<accession>A0A2P2NWX3</accession>
<organism evidence="1">
    <name type="scientific">Rhizophora mucronata</name>
    <name type="common">Asiatic mangrove</name>
    <dbReference type="NCBI Taxonomy" id="61149"/>
    <lineage>
        <taxon>Eukaryota</taxon>
        <taxon>Viridiplantae</taxon>
        <taxon>Streptophyta</taxon>
        <taxon>Embryophyta</taxon>
        <taxon>Tracheophyta</taxon>
        <taxon>Spermatophyta</taxon>
        <taxon>Magnoliopsida</taxon>
        <taxon>eudicotyledons</taxon>
        <taxon>Gunneridae</taxon>
        <taxon>Pentapetalae</taxon>
        <taxon>rosids</taxon>
        <taxon>fabids</taxon>
        <taxon>Malpighiales</taxon>
        <taxon>Rhizophoraceae</taxon>
        <taxon>Rhizophora</taxon>
    </lineage>
</organism>
<reference evidence="1" key="1">
    <citation type="submission" date="2018-02" db="EMBL/GenBank/DDBJ databases">
        <title>Rhizophora mucronata_Transcriptome.</title>
        <authorList>
            <person name="Meera S.P."/>
            <person name="Sreeshan A."/>
            <person name="Augustine A."/>
        </authorList>
    </citation>
    <scope>NUCLEOTIDE SEQUENCE</scope>
    <source>
        <tissue evidence="1">Leaf</tissue>
    </source>
</reference>
<proteinExistence type="predicted"/>
<dbReference type="EMBL" id="GGEC01066377">
    <property type="protein sequence ID" value="MBX46861.1"/>
    <property type="molecule type" value="Transcribed_RNA"/>
</dbReference>
<dbReference type="AlphaFoldDB" id="A0A2P2NWX3"/>
<name>A0A2P2NWX3_RHIMU</name>
<sequence>MGKRILYMEMEKPREKERRWVCGIYRRGGDP</sequence>